<dbReference type="AlphaFoldDB" id="A0A2N3IDA3"/>
<sequence length="177" mass="20372">MKGLSRIFVYCFLCLLFVACDEENDKPIPPYTGPIIETFEVQTLYSDSAKLKMRITAPKQWQFQNGNIEYPEGVEVIFYNEQKQARSRLTALKGKYDKATNLYTATGKVVLKDLVEDKTLKTEVLHWSPHEKRIFTDNFVVIESGNNVVKGEGFTANQDLQYYKILKPTGSGYIRRK</sequence>
<gene>
    <name evidence="6" type="ORF">Rain11_1708</name>
</gene>
<keyword evidence="1" id="KW-1003">Cell membrane</keyword>
<organism evidence="6 7">
    <name type="scientific">Raineya orbicola</name>
    <dbReference type="NCBI Taxonomy" id="2016530"/>
    <lineage>
        <taxon>Bacteria</taxon>
        <taxon>Pseudomonadati</taxon>
        <taxon>Bacteroidota</taxon>
        <taxon>Cytophagia</taxon>
        <taxon>Cytophagales</taxon>
        <taxon>Raineyaceae</taxon>
        <taxon>Raineya</taxon>
    </lineage>
</organism>
<dbReference type="PANTHER" id="PTHR37481">
    <property type="entry name" value="LIPOPOLYSACCHARIDE EXPORT SYSTEM PROTEIN LPTC"/>
    <property type="match status" value="1"/>
</dbReference>
<dbReference type="GO" id="GO:0017089">
    <property type="term" value="F:glycolipid transfer activity"/>
    <property type="evidence" value="ECO:0007669"/>
    <property type="project" value="TreeGrafter"/>
</dbReference>
<dbReference type="GO" id="GO:0015221">
    <property type="term" value="F:lipopolysaccharide transmembrane transporter activity"/>
    <property type="evidence" value="ECO:0007669"/>
    <property type="project" value="InterPro"/>
</dbReference>
<dbReference type="Gene3D" id="2.60.450.10">
    <property type="entry name" value="Lipopolysaccharide (LPS) transport protein A like domain"/>
    <property type="match status" value="1"/>
</dbReference>
<evidence type="ECO:0000256" key="5">
    <source>
        <dbReference type="ARBA" id="ARBA00023136"/>
    </source>
</evidence>
<dbReference type="Pfam" id="PF06835">
    <property type="entry name" value="LptC"/>
    <property type="match status" value="1"/>
</dbReference>
<dbReference type="RefSeq" id="WP_101358977.1">
    <property type="nucleotide sequence ID" value="NZ_NKXO01000025.1"/>
</dbReference>
<dbReference type="Proteomes" id="UP000233387">
    <property type="component" value="Unassembled WGS sequence"/>
</dbReference>
<dbReference type="InterPro" id="IPR052363">
    <property type="entry name" value="LPS_export_LptC"/>
</dbReference>
<evidence type="ECO:0000313" key="6">
    <source>
        <dbReference type="EMBL" id="PKQ68344.1"/>
    </source>
</evidence>
<evidence type="ECO:0000256" key="2">
    <source>
        <dbReference type="ARBA" id="ARBA00022519"/>
    </source>
</evidence>
<evidence type="ECO:0000256" key="4">
    <source>
        <dbReference type="ARBA" id="ARBA00022989"/>
    </source>
</evidence>
<dbReference type="NCBIfam" id="TIGR04409">
    <property type="entry name" value="LptC_YrbK"/>
    <property type="match status" value="1"/>
</dbReference>
<dbReference type="EMBL" id="NKXO01000025">
    <property type="protein sequence ID" value="PKQ68344.1"/>
    <property type="molecule type" value="Genomic_DNA"/>
</dbReference>
<proteinExistence type="predicted"/>
<evidence type="ECO:0000313" key="7">
    <source>
        <dbReference type="Proteomes" id="UP000233387"/>
    </source>
</evidence>
<reference evidence="6 7" key="1">
    <citation type="submission" date="2017-06" db="EMBL/GenBank/DDBJ databases">
        <title>Raineya orbicola gen. nov., sp. nov. a slightly thermophilic bacterium of the phylum Bacteroidetes and the description of Raineyaceae fam. nov.</title>
        <authorList>
            <person name="Albuquerque L."/>
            <person name="Polonia A.R.M."/>
            <person name="Barroso C."/>
            <person name="Froufe H.J.C."/>
            <person name="Lage O."/>
            <person name="Lobo-Da-Cunha A."/>
            <person name="Egas C."/>
            <person name="Da Costa M.S."/>
        </authorList>
    </citation>
    <scope>NUCLEOTIDE SEQUENCE [LARGE SCALE GENOMIC DNA]</scope>
    <source>
        <strain evidence="6 7">SPSPC-11</strain>
    </source>
</reference>
<keyword evidence="5" id="KW-0472">Membrane</keyword>
<dbReference type="OrthoDB" id="9812080at2"/>
<keyword evidence="2" id="KW-0997">Cell inner membrane</keyword>
<protein>
    <submittedName>
        <fullName evidence="6">Lipopolysaccharide-assembly, LptC-related</fullName>
    </submittedName>
</protein>
<dbReference type="InterPro" id="IPR010664">
    <property type="entry name" value="LipoPS_assembly_LptC-rel"/>
</dbReference>
<dbReference type="PROSITE" id="PS51257">
    <property type="entry name" value="PROKAR_LIPOPROTEIN"/>
    <property type="match status" value="1"/>
</dbReference>
<dbReference type="InterPro" id="IPR026265">
    <property type="entry name" value="LptC"/>
</dbReference>
<dbReference type="GO" id="GO:0030288">
    <property type="term" value="C:outer membrane-bounded periplasmic space"/>
    <property type="evidence" value="ECO:0007669"/>
    <property type="project" value="TreeGrafter"/>
</dbReference>
<accession>A0A2N3IDA3</accession>
<comment type="caution">
    <text evidence="6">The sequence shown here is derived from an EMBL/GenBank/DDBJ whole genome shotgun (WGS) entry which is preliminary data.</text>
</comment>
<keyword evidence="3" id="KW-0812">Transmembrane</keyword>
<dbReference type="PANTHER" id="PTHR37481:SF1">
    <property type="entry name" value="LIPOPOLYSACCHARIDE EXPORT SYSTEM PROTEIN LPTC"/>
    <property type="match status" value="1"/>
</dbReference>
<evidence type="ECO:0000256" key="1">
    <source>
        <dbReference type="ARBA" id="ARBA00022475"/>
    </source>
</evidence>
<keyword evidence="7" id="KW-1185">Reference proteome</keyword>
<dbReference type="GO" id="GO:0005886">
    <property type="term" value="C:plasma membrane"/>
    <property type="evidence" value="ECO:0007669"/>
    <property type="project" value="InterPro"/>
</dbReference>
<name>A0A2N3IDA3_9BACT</name>
<evidence type="ECO:0000256" key="3">
    <source>
        <dbReference type="ARBA" id="ARBA00022692"/>
    </source>
</evidence>
<keyword evidence="4" id="KW-1133">Transmembrane helix</keyword>